<evidence type="ECO:0000259" key="3">
    <source>
        <dbReference type="Pfam" id="PF00306"/>
    </source>
</evidence>
<dbReference type="Proteomes" id="UP000734854">
    <property type="component" value="Unassembled WGS sequence"/>
</dbReference>
<geneLocation type="mitochondrion" evidence="4"/>
<gene>
    <name evidence="4" type="ORF">ZIOFF_074384</name>
</gene>
<dbReference type="InterPro" id="IPR038376">
    <property type="entry name" value="ATP_synth_asu_C_sf"/>
</dbReference>
<proteinExistence type="predicted"/>
<evidence type="ECO:0000313" key="4">
    <source>
        <dbReference type="EMBL" id="KAG6467738.1"/>
    </source>
</evidence>
<organism evidence="4 5">
    <name type="scientific">Zingiber officinale</name>
    <name type="common">Ginger</name>
    <name type="synonym">Amomum zingiber</name>
    <dbReference type="NCBI Taxonomy" id="94328"/>
    <lineage>
        <taxon>Eukaryota</taxon>
        <taxon>Viridiplantae</taxon>
        <taxon>Streptophyta</taxon>
        <taxon>Embryophyta</taxon>
        <taxon>Tracheophyta</taxon>
        <taxon>Spermatophyta</taxon>
        <taxon>Magnoliopsida</taxon>
        <taxon>Liliopsida</taxon>
        <taxon>Zingiberales</taxon>
        <taxon>Zingiberaceae</taxon>
        <taxon>Zingiber</taxon>
    </lineage>
</organism>
<dbReference type="InterPro" id="IPR000793">
    <property type="entry name" value="ATP_synth_asu_C"/>
</dbReference>
<dbReference type="AlphaFoldDB" id="A0A8J5BWX8"/>
<keyword evidence="2" id="KW-0812">Transmembrane</keyword>
<dbReference type="GO" id="GO:0015986">
    <property type="term" value="P:proton motive force-driven ATP synthesis"/>
    <property type="evidence" value="ECO:0007669"/>
    <property type="project" value="InterPro"/>
</dbReference>
<keyword evidence="2" id="KW-0472">Membrane</keyword>
<keyword evidence="4" id="KW-0496">Mitochondrion</keyword>
<name>A0A8J5BWX8_ZINOF</name>
<comment type="caution">
    <text evidence="4">The sequence shown here is derived from an EMBL/GenBank/DDBJ whole genome shotgun (WGS) entry which is preliminary data.</text>
</comment>
<feature type="region of interest" description="Disordered" evidence="1">
    <location>
        <begin position="55"/>
        <end position="173"/>
    </location>
</feature>
<keyword evidence="2" id="KW-1133">Transmembrane helix</keyword>
<protein>
    <recommendedName>
        <fullName evidence="3">ATP synthase alpha subunit C-terminal domain-containing protein</fullName>
    </recommendedName>
</protein>
<feature type="compositionally biased region" description="Basic and acidic residues" evidence="1">
    <location>
        <begin position="107"/>
        <end position="122"/>
    </location>
</feature>
<evidence type="ECO:0000256" key="2">
    <source>
        <dbReference type="SAM" id="Phobius"/>
    </source>
</evidence>
<feature type="compositionally biased region" description="Basic and acidic residues" evidence="1">
    <location>
        <begin position="77"/>
        <end position="87"/>
    </location>
</feature>
<dbReference type="SUPFAM" id="SSF47917">
    <property type="entry name" value="C-terminal domain of alpha and beta subunits of F1 ATP synthase"/>
    <property type="match status" value="1"/>
</dbReference>
<dbReference type="Gene3D" id="1.20.150.20">
    <property type="entry name" value="ATP synthase alpha/beta chain, C-terminal domain"/>
    <property type="match status" value="1"/>
</dbReference>
<feature type="domain" description="ATP synthase alpha subunit C-terminal" evidence="3">
    <location>
        <begin position="277"/>
        <end position="327"/>
    </location>
</feature>
<reference evidence="4 5" key="1">
    <citation type="submission" date="2020-08" db="EMBL/GenBank/DDBJ databases">
        <title>Plant Genome Project.</title>
        <authorList>
            <person name="Zhang R.-G."/>
        </authorList>
    </citation>
    <scope>NUCLEOTIDE SEQUENCE [LARGE SCALE GENOMIC DNA]</scope>
    <source>
        <tissue evidence="4">Rhizome</tissue>
    </source>
</reference>
<keyword evidence="5" id="KW-1185">Reference proteome</keyword>
<evidence type="ECO:0000313" key="5">
    <source>
        <dbReference type="Proteomes" id="UP000734854"/>
    </source>
</evidence>
<feature type="transmembrane region" description="Helical" evidence="2">
    <location>
        <begin position="202"/>
        <end position="224"/>
    </location>
</feature>
<dbReference type="EMBL" id="JACMSC010000024">
    <property type="protein sequence ID" value="KAG6467738.1"/>
    <property type="molecule type" value="Genomic_DNA"/>
</dbReference>
<dbReference type="Pfam" id="PF00306">
    <property type="entry name" value="ATP-synt_ab_C"/>
    <property type="match status" value="1"/>
</dbReference>
<feature type="region of interest" description="Disordered" evidence="1">
    <location>
        <begin position="1"/>
        <end position="26"/>
    </location>
</feature>
<accession>A0A8J5BWX8</accession>
<sequence length="341" mass="38130">MFQISPIPAESIEERHASFSTARSPHQQYFAVREDASGKILLMGSGGRNSWMLEKERRPDLLSPKTMEVSPCLNPQEKPDSIERSNERPSPPNAPTSRPKPMGKWNPKNEHKGQIEGRELGRVDSCQQQRNPREQIGPSGSKLIIVSEEGKGIQEHGGTITRPDLTGPSRSSSDSLLSQGISWKGGRWNTLNLVAKRAKEYLAPYTGAALAEYLICVLFAITTFGKSRRFTRLNLETPVISITDGLIFFSADLYLRYWINERLIPIGTSAISGVRSASDLDQTTLNQLARGQRLRELLKQSQSDPEEEIAYIDTGANGYLDSIEGKQLLLRNEREKRRARA</sequence>
<evidence type="ECO:0000256" key="1">
    <source>
        <dbReference type="SAM" id="MobiDB-lite"/>
    </source>
</evidence>